<keyword evidence="1" id="KW-0645">Protease</keyword>
<gene>
    <name evidence="1" type="ORF">MPL1032_180204</name>
</gene>
<dbReference type="AlphaFoldDB" id="A0A0K2VTY1"/>
<name>A0A0K2VTY1_MESPL</name>
<evidence type="ECO:0000313" key="2">
    <source>
        <dbReference type="Proteomes" id="UP000182888"/>
    </source>
</evidence>
<dbReference type="InterPro" id="IPR020080">
    <property type="entry name" value="OM_adhesin/peptidase_omptin"/>
</dbReference>
<proteinExistence type="predicted"/>
<dbReference type="InterPro" id="IPR000036">
    <property type="entry name" value="Peptidase_A26_omptin"/>
</dbReference>
<dbReference type="PRINTS" id="PR00482">
    <property type="entry name" value="OMPTIN"/>
</dbReference>
<evidence type="ECO:0000313" key="1">
    <source>
        <dbReference type="EMBL" id="CDX53859.1"/>
    </source>
</evidence>
<reference evidence="2" key="1">
    <citation type="submission" date="2014-08" db="EMBL/GenBank/DDBJ databases">
        <authorList>
            <person name="Edwards T."/>
        </authorList>
    </citation>
    <scope>NUCLEOTIDE SEQUENCE [LARGE SCALE GENOMIC DNA]</scope>
</reference>
<protein>
    <submittedName>
        <fullName evidence="1">Outer membrane protease-like protein</fullName>
    </submittedName>
</protein>
<dbReference type="Pfam" id="PF01278">
    <property type="entry name" value="Omptin"/>
    <property type="match status" value="1"/>
</dbReference>
<dbReference type="GO" id="GO:0004190">
    <property type="term" value="F:aspartic-type endopeptidase activity"/>
    <property type="evidence" value="ECO:0007669"/>
    <property type="project" value="InterPro"/>
</dbReference>
<dbReference type="GO" id="GO:0009279">
    <property type="term" value="C:cell outer membrane"/>
    <property type="evidence" value="ECO:0007669"/>
    <property type="project" value="InterPro"/>
</dbReference>
<dbReference type="Proteomes" id="UP000182888">
    <property type="component" value="Unassembled WGS sequence"/>
</dbReference>
<keyword evidence="1" id="KW-0378">Hydrolase</keyword>
<dbReference type="GO" id="GO:0006508">
    <property type="term" value="P:proteolysis"/>
    <property type="evidence" value="ECO:0007669"/>
    <property type="project" value="UniProtKB-KW"/>
</dbReference>
<organism evidence="1 2">
    <name type="scientific">Mesorhizobium plurifarium</name>
    <dbReference type="NCBI Taxonomy" id="69974"/>
    <lineage>
        <taxon>Bacteria</taxon>
        <taxon>Pseudomonadati</taxon>
        <taxon>Pseudomonadota</taxon>
        <taxon>Alphaproteobacteria</taxon>
        <taxon>Hyphomicrobiales</taxon>
        <taxon>Phyllobacteriaceae</taxon>
        <taxon>Mesorhizobium</taxon>
    </lineage>
</organism>
<dbReference type="Gene3D" id="2.40.128.90">
    <property type="entry name" value="OMPT-like"/>
    <property type="match status" value="1"/>
</dbReference>
<dbReference type="EMBL" id="CCND01000010">
    <property type="protein sequence ID" value="CDX53859.1"/>
    <property type="molecule type" value="Genomic_DNA"/>
</dbReference>
<dbReference type="InterPro" id="IPR053724">
    <property type="entry name" value="OMP_A26_sf"/>
</dbReference>
<dbReference type="SUPFAM" id="SSF69917">
    <property type="entry name" value="OMPT-like"/>
    <property type="match status" value="1"/>
</dbReference>
<accession>A0A0K2VTY1</accession>
<sequence length="296" mass="32741">MVPFTYNVVLSGEVGLADIRGQEFLYWNSGEWHNHKASQLDWKSIKVTLLTIGLDAYIDQDWSVKSRFDIGAGGDGHMLDRDWASKLHSDWSGRAVMPDTNLNHYFSGSIQLDRIVASTGTSSFAIGAGFRYTDVKWTAYGGYGIESSGDPLFRDRHPIWPGDRKVVSNRQKIPIGFLSLSGQHVIGDLSVSGGIRAGLTIGFEDIDDHWGERRIYHDLYTAPTMGADVAVSYAVTPSASLYLRGSFDRVFQTRGDERSYATVPGKFNGKFNGQWENTVASAFQVMSVSFGLKAAF</sequence>